<dbReference type="PROSITE" id="PS50850">
    <property type="entry name" value="MFS"/>
    <property type="match status" value="1"/>
</dbReference>
<dbReference type="EMBL" id="CP065686">
    <property type="protein sequence ID" value="QPS45152.1"/>
    <property type="molecule type" value="Genomic_DNA"/>
</dbReference>
<name>A0A7U4SSM4_9BURK</name>
<dbReference type="PROSITE" id="PS00216">
    <property type="entry name" value="SUGAR_TRANSPORT_1"/>
    <property type="match status" value="1"/>
</dbReference>
<evidence type="ECO:0000256" key="2">
    <source>
        <dbReference type="ARBA" id="ARBA00008240"/>
    </source>
</evidence>
<dbReference type="AlphaFoldDB" id="A0A7U4SSM4"/>
<keyword evidence="7" id="KW-1133">Transmembrane helix</keyword>
<protein>
    <submittedName>
        <fullName evidence="9">MFS transporter</fullName>
    </submittedName>
</protein>
<keyword evidence="6" id="KW-0769">Symport</keyword>
<gene>
    <name evidence="9" type="ORF">I6G56_08900</name>
</gene>
<evidence type="ECO:0000256" key="5">
    <source>
        <dbReference type="ARBA" id="ARBA00022692"/>
    </source>
</evidence>
<accession>A0A7T2U3T0</accession>
<keyword evidence="5" id="KW-0812">Transmembrane</keyword>
<evidence type="ECO:0000313" key="10">
    <source>
        <dbReference type="Proteomes" id="UP000594943"/>
    </source>
</evidence>
<evidence type="ECO:0000256" key="1">
    <source>
        <dbReference type="ARBA" id="ARBA00004651"/>
    </source>
</evidence>
<dbReference type="InterPro" id="IPR051084">
    <property type="entry name" value="H+-coupled_symporters"/>
</dbReference>
<keyword evidence="8" id="KW-0472">Membrane</keyword>
<dbReference type="InterPro" id="IPR036259">
    <property type="entry name" value="MFS_trans_sf"/>
</dbReference>
<organism evidence="9 10">
    <name type="scientific">Burkholderia humptydooensis</name>
    <dbReference type="NCBI Taxonomy" id="430531"/>
    <lineage>
        <taxon>Bacteria</taxon>
        <taxon>Pseudomonadati</taxon>
        <taxon>Pseudomonadota</taxon>
        <taxon>Betaproteobacteria</taxon>
        <taxon>Burkholderiales</taxon>
        <taxon>Burkholderiaceae</taxon>
        <taxon>Burkholderia</taxon>
        <taxon>pseudomallei group</taxon>
    </lineage>
</organism>
<dbReference type="Proteomes" id="UP000594943">
    <property type="component" value="Chromosome 1"/>
</dbReference>
<keyword evidence="4" id="KW-1003">Cell membrane</keyword>
<evidence type="ECO:0000256" key="6">
    <source>
        <dbReference type="ARBA" id="ARBA00022847"/>
    </source>
</evidence>
<dbReference type="InterPro" id="IPR005829">
    <property type="entry name" value="Sugar_transporter_CS"/>
</dbReference>
<keyword evidence="3" id="KW-0813">Transport</keyword>
<accession>A0A7U4SSM4</accession>
<dbReference type="GO" id="GO:0005886">
    <property type="term" value="C:plasma membrane"/>
    <property type="evidence" value="ECO:0007669"/>
    <property type="project" value="UniProtKB-SubCell"/>
</dbReference>
<dbReference type="Pfam" id="PF07690">
    <property type="entry name" value="MFS_1"/>
    <property type="match status" value="2"/>
</dbReference>
<dbReference type="PANTHER" id="PTHR43528:SF8">
    <property type="entry name" value="BLR0239 PROTEIN"/>
    <property type="match status" value="1"/>
</dbReference>
<evidence type="ECO:0000256" key="4">
    <source>
        <dbReference type="ARBA" id="ARBA00022475"/>
    </source>
</evidence>
<evidence type="ECO:0000256" key="7">
    <source>
        <dbReference type="ARBA" id="ARBA00022989"/>
    </source>
</evidence>
<dbReference type="SUPFAM" id="SSF103473">
    <property type="entry name" value="MFS general substrate transporter"/>
    <property type="match status" value="1"/>
</dbReference>
<dbReference type="InterPro" id="IPR020846">
    <property type="entry name" value="MFS_dom"/>
</dbReference>
<sequence>METVVGLRGGKRDIAVQERTKAVVAVIIGNGFEWFDFISYGFFSVIIAKIFFPTSDDNLSLLLSVSTIGVGFFMRPVGGIVLGGMADKIGRRATLVMTITLMTIGTALIAFAPTYKDAGILAPLMIVCARLLQGFSAGGEMGGATGFLRDHVPVERLGYYTSWIQASIGFAIILASVLAVVLVKYLSAEQVESWGWRIPFLIGLCLGPLGIYIRNQVHESTEEASRIRERTPVFEIVRRWKSETLIGFGLVIFWTVCSYVLLFYIPTYATKVLHLPASTGFIAVLVGASIVLFVTPIFGHLSDRYGRRRFLMGALVIAVVAAYPMFRLLNVSPGLHSLLLFQIIFGLVIASYEGPILAALSDTFPRQIVSTGISISYNLAVITFGGFSAAILTWAIAATQNNLAPAFYVMGTAALSFIAAACWSPQKT</sequence>
<dbReference type="FunFam" id="1.20.1250.20:FF:000001">
    <property type="entry name" value="Dicarboxylate MFS transporter"/>
    <property type="match status" value="1"/>
</dbReference>
<reference evidence="9 10" key="1">
    <citation type="submission" date="2020-12" db="EMBL/GenBank/DDBJ databases">
        <title>FDA dAtabase for Regulatory Grade micrObial Sequences (FDA-ARGOS): Supporting development and validation of Infectious Disease Dx tests.</title>
        <authorList>
            <person name="Nelson B."/>
            <person name="Plummer A."/>
            <person name="Tallon L."/>
            <person name="Sadzewicz L."/>
            <person name="Zhao X."/>
            <person name="Boylan J."/>
            <person name="Ott S."/>
            <person name="Bowen H."/>
            <person name="Vavikolanu K."/>
            <person name="Mehta A."/>
            <person name="Aluvathingal J."/>
            <person name="Nadendla S."/>
            <person name="Myers T."/>
            <person name="Yan Y."/>
            <person name="Sichtig H."/>
        </authorList>
    </citation>
    <scope>NUCLEOTIDE SEQUENCE [LARGE SCALE GENOMIC DNA]</scope>
    <source>
        <strain evidence="9 10">FDAARGOS_899</strain>
    </source>
</reference>
<dbReference type="KEGG" id="bhg:I6G56_08900"/>
<evidence type="ECO:0000256" key="3">
    <source>
        <dbReference type="ARBA" id="ARBA00022448"/>
    </source>
</evidence>
<dbReference type="Gene3D" id="1.20.1250.20">
    <property type="entry name" value="MFS general substrate transporter like domains"/>
    <property type="match status" value="2"/>
</dbReference>
<comment type="subcellular location">
    <subcellularLocation>
        <location evidence="1">Cell membrane</location>
        <topology evidence="1">Multi-pass membrane protein</topology>
    </subcellularLocation>
</comment>
<comment type="similarity">
    <text evidence="2">Belongs to the major facilitator superfamily. Metabolite:H+ Symporter (MHS) family (TC 2.A.1.6) family.</text>
</comment>
<dbReference type="GO" id="GO:0015293">
    <property type="term" value="F:symporter activity"/>
    <property type="evidence" value="ECO:0007669"/>
    <property type="project" value="UniProtKB-KW"/>
</dbReference>
<dbReference type="RefSeq" id="WP_009916600.1">
    <property type="nucleotide sequence ID" value="NZ_CP013380.1"/>
</dbReference>
<dbReference type="PANTHER" id="PTHR43528">
    <property type="entry name" value="ALPHA-KETOGLUTARATE PERMEASE"/>
    <property type="match status" value="1"/>
</dbReference>
<evidence type="ECO:0000256" key="8">
    <source>
        <dbReference type="ARBA" id="ARBA00023136"/>
    </source>
</evidence>
<evidence type="ECO:0000313" key="9">
    <source>
        <dbReference type="EMBL" id="QPS45152.1"/>
    </source>
</evidence>
<dbReference type="InterPro" id="IPR011701">
    <property type="entry name" value="MFS"/>
</dbReference>
<proteinExistence type="inferred from homology"/>